<evidence type="ECO:0000256" key="6">
    <source>
        <dbReference type="ARBA" id="ARBA00023141"/>
    </source>
</evidence>
<keyword evidence="6" id="KW-0057">Aromatic amino acid biosynthesis</keyword>
<keyword evidence="11" id="KW-1185">Reference proteome</keyword>
<dbReference type="AlphaFoldDB" id="A0A8X8H3B1"/>
<dbReference type="Pfam" id="PF00290">
    <property type="entry name" value="Trp_syntA"/>
    <property type="match status" value="1"/>
</dbReference>
<dbReference type="InterPro" id="IPR011060">
    <property type="entry name" value="RibuloseP-bd_barrel"/>
</dbReference>
<evidence type="ECO:0000256" key="1">
    <source>
        <dbReference type="ARBA" id="ARBA00004733"/>
    </source>
</evidence>
<protein>
    <recommendedName>
        <fullName evidence="3">tryptophan synthase</fullName>
        <ecNumber evidence="3">4.2.1.20</ecNumber>
    </recommendedName>
</protein>
<dbReference type="InterPro" id="IPR013785">
    <property type="entry name" value="Aldolase_TIM"/>
</dbReference>
<evidence type="ECO:0000256" key="4">
    <source>
        <dbReference type="ARBA" id="ARBA00022605"/>
    </source>
</evidence>
<dbReference type="GO" id="GO:0005829">
    <property type="term" value="C:cytosol"/>
    <property type="evidence" value="ECO:0007669"/>
    <property type="project" value="TreeGrafter"/>
</dbReference>
<accession>A0A8X8H3B1</accession>
<dbReference type="PANTHER" id="PTHR43406:SF1">
    <property type="entry name" value="TRYPTOPHAN SYNTHASE ALPHA CHAIN, CHLOROPLASTIC"/>
    <property type="match status" value="1"/>
</dbReference>
<gene>
    <name evidence="10" type="primary">trpA</name>
    <name evidence="10" type="ORF">GEU84_013725</name>
</gene>
<comment type="subunit">
    <text evidence="2">Tetramer of two alpha and two beta chains.</text>
</comment>
<organism evidence="10 11">
    <name type="scientific">Fertoeibacter niger</name>
    <dbReference type="NCBI Taxonomy" id="2656921"/>
    <lineage>
        <taxon>Bacteria</taxon>
        <taxon>Pseudomonadati</taxon>
        <taxon>Pseudomonadota</taxon>
        <taxon>Alphaproteobacteria</taxon>
        <taxon>Rhodobacterales</taxon>
        <taxon>Paracoccaceae</taxon>
        <taxon>Fertoeibacter</taxon>
    </lineage>
</organism>
<evidence type="ECO:0000256" key="5">
    <source>
        <dbReference type="ARBA" id="ARBA00022822"/>
    </source>
</evidence>
<keyword evidence="4" id="KW-0028">Amino-acid biosynthesis</keyword>
<dbReference type="EC" id="4.2.1.20" evidence="3"/>
<reference evidence="10" key="1">
    <citation type="submission" date="2020-05" db="EMBL/GenBank/DDBJ databases">
        <title>Fertoebacter nigrum gen. nov., sp. nov., a new member of the family Rhodobacteraceae.</title>
        <authorList>
            <person name="Szuroczki S."/>
            <person name="Abbaszade G."/>
            <person name="Buni D."/>
            <person name="Schumann P."/>
            <person name="Toth E."/>
        </authorList>
    </citation>
    <scope>NUCLEOTIDE SEQUENCE</scope>
    <source>
        <strain evidence="10">RG-N-1a</strain>
    </source>
</reference>
<evidence type="ECO:0000256" key="9">
    <source>
        <dbReference type="RuleBase" id="RU003662"/>
    </source>
</evidence>
<comment type="caution">
    <text evidence="10">The sequence shown here is derived from an EMBL/GenBank/DDBJ whole genome shotgun (WGS) entry which is preliminary data.</text>
</comment>
<evidence type="ECO:0000256" key="2">
    <source>
        <dbReference type="ARBA" id="ARBA00011270"/>
    </source>
</evidence>
<dbReference type="Proteomes" id="UP000484076">
    <property type="component" value="Unassembled WGS sequence"/>
</dbReference>
<comment type="pathway">
    <text evidence="1">Amino-acid biosynthesis; L-tryptophan biosynthesis; L-tryptophan from chorismate: step 5/5.</text>
</comment>
<dbReference type="GO" id="GO:0004834">
    <property type="term" value="F:tryptophan synthase activity"/>
    <property type="evidence" value="ECO:0007669"/>
    <property type="project" value="UniProtKB-EC"/>
</dbReference>
<dbReference type="Gene3D" id="3.20.20.70">
    <property type="entry name" value="Aldolase class I"/>
    <property type="match status" value="1"/>
</dbReference>
<evidence type="ECO:0000256" key="8">
    <source>
        <dbReference type="ARBA" id="ARBA00049047"/>
    </source>
</evidence>
<evidence type="ECO:0000313" key="11">
    <source>
        <dbReference type="Proteomes" id="UP000484076"/>
    </source>
</evidence>
<dbReference type="NCBIfam" id="TIGR00262">
    <property type="entry name" value="trpA"/>
    <property type="match status" value="1"/>
</dbReference>
<dbReference type="InterPro" id="IPR002028">
    <property type="entry name" value="Trp_synthase_suA"/>
</dbReference>
<keyword evidence="7 10" id="KW-0456">Lyase</keyword>
<proteinExistence type="inferred from homology"/>
<dbReference type="PANTHER" id="PTHR43406">
    <property type="entry name" value="TRYPTOPHAN SYNTHASE, ALPHA CHAIN"/>
    <property type="match status" value="1"/>
</dbReference>
<name>A0A8X8H3B1_9RHOB</name>
<keyword evidence="5" id="KW-0822">Tryptophan biosynthesis</keyword>
<comment type="catalytic activity">
    <reaction evidence="8">
        <text>(1S,2R)-1-C-(indol-3-yl)glycerol 3-phosphate + L-serine = D-glyceraldehyde 3-phosphate + L-tryptophan + H2O</text>
        <dbReference type="Rhea" id="RHEA:10532"/>
        <dbReference type="ChEBI" id="CHEBI:15377"/>
        <dbReference type="ChEBI" id="CHEBI:33384"/>
        <dbReference type="ChEBI" id="CHEBI:57912"/>
        <dbReference type="ChEBI" id="CHEBI:58866"/>
        <dbReference type="ChEBI" id="CHEBI:59776"/>
        <dbReference type="EC" id="4.2.1.20"/>
    </reaction>
</comment>
<dbReference type="SUPFAM" id="SSF51366">
    <property type="entry name" value="Ribulose-phoshate binding barrel"/>
    <property type="match status" value="1"/>
</dbReference>
<evidence type="ECO:0000256" key="7">
    <source>
        <dbReference type="ARBA" id="ARBA00023239"/>
    </source>
</evidence>
<evidence type="ECO:0000256" key="3">
    <source>
        <dbReference type="ARBA" id="ARBA00012043"/>
    </source>
</evidence>
<sequence length="268" mass="28680">MMHQTTDLLQLRPRTRAHRPTLCPLIMAGDPSLEVTRDLLRHCVEIGVGMVELCVPFRNAFTDGATLIRAHERALRNEAELEAVIALAAEFTSRIRIILLADSSHTLRPRGFDRVFAMAVAAGMAGVLPHGLPPALSDRFHTAARRAELPVVGTIYATARPEIRRQVIERASAFIYLVSTYGRSGGATEPMDLACQIQALHTHTPLAVAIGFGLKTPGDVGRAFQAGCDIAIVGSAVAAAVEKALADGQDPGAQAAGLIRDLNRETLA</sequence>
<evidence type="ECO:0000313" key="10">
    <source>
        <dbReference type="EMBL" id="NUB45452.1"/>
    </source>
</evidence>
<comment type="similarity">
    <text evidence="9">Belongs to the TrpA family.</text>
</comment>
<dbReference type="EMBL" id="WHUT02000008">
    <property type="protein sequence ID" value="NUB45452.1"/>
    <property type="molecule type" value="Genomic_DNA"/>
</dbReference>